<sequence length="395" mass="43204">LYTCLTVVAKRLPRGSSRSQANTTQITMKDCETTSAENAPPPASGVGSSPAVVLQEKANPAPTATTTNGSQLPARARLLTRRLQNNATPTNGSESPRSIDSLPRRTFAGSYKTATLSQFHNLANNNNNNNNCTDSASTATNSAEDLTLLDKSLRNSMLQDVVHFKKQLVRLRRIMQEGELTAKDRTIRQQQNLIEKYEAEREKQHQQQLHSLTNGGSSTESGEGTALSGPDSTGSSDRNHQSAETISTATQTERLRPVSFGGQEGLGRTFMRHFPTRPLYVADYFPISHSSVGFELALAARCANRCRVTVARIAVLANRLLTIIADLFNRLLLTRLSRRGVAHDGGAAMMARWARNYLDGASAPFVLVCDVLQKLYSLVHCFVALFSNSRRESTP</sequence>
<dbReference type="AlphaFoldDB" id="A0A8W7P4T6"/>
<feature type="compositionally biased region" description="Low complexity" evidence="1">
    <location>
        <begin position="211"/>
        <end position="229"/>
    </location>
</feature>
<feature type="region of interest" description="Disordered" evidence="1">
    <location>
        <begin position="199"/>
        <end position="261"/>
    </location>
</feature>
<organism evidence="2">
    <name type="scientific">Anopheles coluzzii</name>
    <name type="common">African malaria mosquito</name>
    <dbReference type="NCBI Taxonomy" id="1518534"/>
    <lineage>
        <taxon>Eukaryota</taxon>
        <taxon>Metazoa</taxon>
        <taxon>Ecdysozoa</taxon>
        <taxon>Arthropoda</taxon>
        <taxon>Hexapoda</taxon>
        <taxon>Insecta</taxon>
        <taxon>Pterygota</taxon>
        <taxon>Neoptera</taxon>
        <taxon>Endopterygota</taxon>
        <taxon>Diptera</taxon>
        <taxon>Nematocera</taxon>
        <taxon>Culicoidea</taxon>
        <taxon>Culicidae</taxon>
        <taxon>Anophelinae</taxon>
        <taxon>Anopheles</taxon>
    </lineage>
</organism>
<reference evidence="2" key="1">
    <citation type="submission" date="2022-08" db="UniProtKB">
        <authorList>
            <consortium name="EnsemblMetazoa"/>
        </authorList>
    </citation>
    <scope>IDENTIFICATION</scope>
</reference>
<accession>A0A8W7P4T6</accession>
<feature type="compositionally biased region" description="Polar residues" evidence="1">
    <location>
        <begin position="230"/>
        <end position="252"/>
    </location>
</feature>
<name>A0A8W7P4T6_ANOCL</name>
<evidence type="ECO:0000313" key="2">
    <source>
        <dbReference type="EnsemblMetazoa" id="ACOM025157-PA.1"/>
    </source>
</evidence>
<feature type="region of interest" description="Disordered" evidence="1">
    <location>
        <begin position="83"/>
        <end position="104"/>
    </location>
</feature>
<dbReference type="Proteomes" id="UP000075882">
    <property type="component" value="Unassembled WGS sequence"/>
</dbReference>
<feature type="compositionally biased region" description="Polar residues" evidence="1">
    <location>
        <begin position="89"/>
        <end position="98"/>
    </location>
</feature>
<proteinExistence type="predicted"/>
<evidence type="ECO:0000256" key="1">
    <source>
        <dbReference type="SAM" id="MobiDB-lite"/>
    </source>
</evidence>
<protein>
    <submittedName>
        <fullName evidence="2">Uncharacterized protein</fullName>
    </submittedName>
</protein>
<dbReference type="VEuPathDB" id="VectorBase:ACON2_030900"/>
<dbReference type="EnsemblMetazoa" id="ACOM025157-RA">
    <property type="protein sequence ID" value="ACOM025157-PA.1"/>
    <property type="gene ID" value="ACOM025157"/>
</dbReference>